<dbReference type="HOGENOM" id="CLU_1384294_0_0_1"/>
<dbReference type="GeneID" id="19309436"/>
<dbReference type="Proteomes" id="UP000030669">
    <property type="component" value="Unassembled WGS sequence"/>
</dbReference>
<gene>
    <name evidence="3" type="ORF">GLOTRDRAFT_93009</name>
</gene>
<organism evidence="3 4">
    <name type="scientific">Gloeophyllum trabeum (strain ATCC 11539 / FP-39264 / Madison 617)</name>
    <name type="common">Brown rot fungus</name>
    <dbReference type="NCBI Taxonomy" id="670483"/>
    <lineage>
        <taxon>Eukaryota</taxon>
        <taxon>Fungi</taxon>
        <taxon>Dikarya</taxon>
        <taxon>Basidiomycota</taxon>
        <taxon>Agaricomycotina</taxon>
        <taxon>Agaricomycetes</taxon>
        <taxon>Gloeophyllales</taxon>
        <taxon>Gloeophyllaceae</taxon>
        <taxon>Gloeophyllum</taxon>
    </lineage>
</organism>
<evidence type="ECO:0000313" key="4">
    <source>
        <dbReference type="Proteomes" id="UP000030669"/>
    </source>
</evidence>
<dbReference type="KEGG" id="gtr:GLOTRDRAFT_93009"/>
<name>S7RPV6_GLOTA</name>
<keyword evidence="4" id="KW-1185">Reference proteome</keyword>
<reference evidence="3 4" key="1">
    <citation type="journal article" date="2012" name="Science">
        <title>The Paleozoic origin of enzymatic lignin decomposition reconstructed from 31 fungal genomes.</title>
        <authorList>
            <person name="Floudas D."/>
            <person name="Binder M."/>
            <person name="Riley R."/>
            <person name="Barry K."/>
            <person name="Blanchette R.A."/>
            <person name="Henrissat B."/>
            <person name="Martinez A.T."/>
            <person name="Otillar R."/>
            <person name="Spatafora J.W."/>
            <person name="Yadav J.S."/>
            <person name="Aerts A."/>
            <person name="Benoit I."/>
            <person name="Boyd A."/>
            <person name="Carlson A."/>
            <person name="Copeland A."/>
            <person name="Coutinho P.M."/>
            <person name="de Vries R.P."/>
            <person name="Ferreira P."/>
            <person name="Findley K."/>
            <person name="Foster B."/>
            <person name="Gaskell J."/>
            <person name="Glotzer D."/>
            <person name="Gorecki P."/>
            <person name="Heitman J."/>
            <person name="Hesse C."/>
            <person name="Hori C."/>
            <person name="Igarashi K."/>
            <person name="Jurgens J.A."/>
            <person name="Kallen N."/>
            <person name="Kersten P."/>
            <person name="Kohler A."/>
            <person name="Kuees U."/>
            <person name="Kumar T.K.A."/>
            <person name="Kuo A."/>
            <person name="LaButti K."/>
            <person name="Larrondo L.F."/>
            <person name="Lindquist E."/>
            <person name="Ling A."/>
            <person name="Lombard V."/>
            <person name="Lucas S."/>
            <person name="Lundell T."/>
            <person name="Martin R."/>
            <person name="McLaughlin D.J."/>
            <person name="Morgenstern I."/>
            <person name="Morin E."/>
            <person name="Murat C."/>
            <person name="Nagy L.G."/>
            <person name="Nolan M."/>
            <person name="Ohm R.A."/>
            <person name="Patyshakuliyeva A."/>
            <person name="Rokas A."/>
            <person name="Ruiz-Duenas F.J."/>
            <person name="Sabat G."/>
            <person name="Salamov A."/>
            <person name="Samejima M."/>
            <person name="Schmutz J."/>
            <person name="Slot J.C."/>
            <person name="St John F."/>
            <person name="Stenlid J."/>
            <person name="Sun H."/>
            <person name="Sun S."/>
            <person name="Syed K."/>
            <person name="Tsang A."/>
            <person name="Wiebenga A."/>
            <person name="Young D."/>
            <person name="Pisabarro A."/>
            <person name="Eastwood D.C."/>
            <person name="Martin F."/>
            <person name="Cullen D."/>
            <person name="Grigoriev I.V."/>
            <person name="Hibbett D.S."/>
        </authorList>
    </citation>
    <scope>NUCLEOTIDE SEQUENCE [LARGE SCALE GENOMIC DNA]</scope>
    <source>
        <strain evidence="3 4">ATCC 11539</strain>
    </source>
</reference>
<dbReference type="AlphaFoldDB" id="S7RPV6"/>
<feature type="transmembrane region" description="Helical" evidence="2">
    <location>
        <begin position="20"/>
        <end position="43"/>
    </location>
</feature>
<dbReference type="EMBL" id="KB469300">
    <property type="protein sequence ID" value="EPQ56605.1"/>
    <property type="molecule type" value="Genomic_DNA"/>
</dbReference>
<accession>S7RPV6</accession>
<keyword evidence="2" id="KW-1133">Transmembrane helix</keyword>
<evidence type="ECO:0000256" key="1">
    <source>
        <dbReference type="SAM" id="MobiDB-lite"/>
    </source>
</evidence>
<proteinExistence type="predicted"/>
<dbReference type="RefSeq" id="XP_007865310.1">
    <property type="nucleotide sequence ID" value="XM_007867119.1"/>
</dbReference>
<keyword evidence="2" id="KW-0812">Transmembrane</keyword>
<keyword evidence="2" id="KW-0472">Membrane</keyword>
<evidence type="ECO:0000313" key="3">
    <source>
        <dbReference type="EMBL" id="EPQ56605.1"/>
    </source>
</evidence>
<sequence>MWVAGDRVVVPNVAMSSRWVKNFICSAVLVYAYILSAALALYFPFLSFATRRVYLQSWQRTLYPTAWFQEDSQPAIDSFSSVNRSTLHHAPAASIKVWSGEGKGPSEKQITKGSRPTRGDKINSVRAGGKPGFLLASQIRAGTVELLLLQQPGTRDAMLLELQSHTKFIVTMTVIILKKACCITGSRVVAMCWSTIL</sequence>
<protein>
    <submittedName>
        <fullName evidence="3">Uncharacterized protein</fullName>
    </submittedName>
</protein>
<evidence type="ECO:0000256" key="2">
    <source>
        <dbReference type="SAM" id="Phobius"/>
    </source>
</evidence>
<feature type="region of interest" description="Disordered" evidence="1">
    <location>
        <begin position="98"/>
        <end position="118"/>
    </location>
</feature>